<dbReference type="Gene3D" id="2.60.40.2700">
    <property type="match status" value="1"/>
</dbReference>
<dbReference type="EMBL" id="BAAAZH010000014">
    <property type="protein sequence ID" value="GAA4119037.1"/>
    <property type="molecule type" value="Genomic_DNA"/>
</dbReference>
<proteinExistence type="predicted"/>
<gene>
    <name evidence="1" type="ORF">GCM10022215_21170</name>
</gene>
<sequence length="270" mass="27896">MTVGAPVSASVSLASPVDALAVAWRWSRVVDGVATPIEGATTGSYTPVAGDVGVVLRATADLTAPRYVSGSASAETAPVSAAGLPAVRVVLSGKPRVGKVLRGVLAGAPSANELPGLTVTWTWQRLSSRGTVRTVPGLPGLPGMRALTRADRGKRLRVTAVVAAPGYVPVTVTTVSGVVGKGRIPRPRVRLVQDGVVLVARVAGLRALAGKVPGLAVSYRWRDNAGHGIGDGRRLVIPPGYAGRIRVLVRLRAPGYVTRLVSRSVPVDRR</sequence>
<comment type="caution">
    <text evidence="1">The sequence shown here is derived from an EMBL/GenBank/DDBJ whole genome shotgun (WGS) entry which is preliminary data.</text>
</comment>
<protein>
    <submittedName>
        <fullName evidence="1">Uncharacterized protein</fullName>
    </submittedName>
</protein>
<accession>A0ABP7XIP3</accession>
<dbReference type="Proteomes" id="UP001501495">
    <property type="component" value="Unassembled WGS sequence"/>
</dbReference>
<name>A0ABP7XIP3_9ACTN</name>
<reference evidence="2" key="1">
    <citation type="journal article" date="2019" name="Int. J. Syst. Evol. Microbiol.">
        <title>The Global Catalogue of Microorganisms (GCM) 10K type strain sequencing project: providing services to taxonomists for standard genome sequencing and annotation.</title>
        <authorList>
            <consortium name="The Broad Institute Genomics Platform"/>
            <consortium name="The Broad Institute Genome Sequencing Center for Infectious Disease"/>
            <person name="Wu L."/>
            <person name="Ma J."/>
        </authorList>
    </citation>
    <scope>NUCLEOTIDE SEQUENCE [LARGE SCALE GENOMIC DNA]</scope>
    <source>
        <strain evidence="2">JCM 16703</strain>
    </source>
</reference>
<organism evidence="1 2">
    <name type="scientific">Nocardioides fonticola</name>
    <dbReference type="NCBI Taxonomy" id="450363"/>
    <lineage>
        <taxon>Bacteria</taxon>
        <taxon>Bacillati</taxon>
        <taxon>Actinomycetota</taxon>
        <taxon>Actinomycetes</taxon>
        <taxon>Propionibacteriales</taxon>
        <taxon>Nocardioidaceae</taxon>
        <taxon>Nocardioides</taxon>
    </lineage>
</organism>
<keyword evidence="2" id="KW-1185">Reference proteome</keyword>
<evidence type="ECO:0000313" key="2">
    <source>
        <dbReference type="Proteomes" id="UP001501495"/>
    </source>
</evidence>
<evidence type="ECO:0000313" key="1">
    <source>
        <dbReference type="EMBL" id="GAA4119037.1"/>
    </source>
</evidence>